<evidence type="ECO:0000259" key="5">
    <source>
        <dbReference type="Pfam" id="PF00294"/>
    </source>
</evidence>
<keyword evidence="3 4" id="KW-0418">Kinase</keyword>
<keyword evidence="2 4" id="KW-0808">Transferase</keyword>
<evidence type="ECO:0000256" key="4">
    <source>
        <dbReference type="RuleBase" id="RU003704"/>
    </source>
</evidence>
<organism evidence="6 7">
    <name type="scientific">Geodermatophilus arenarius</name>
    <dbReference type="NCBI Taxonomy" id="1137990"/>
    <lineage>
        <taxon>Bacteria</taxon>
        <taxon>Bacillati</taxon>
        <taxon>Actinomycetota</taxon>
        <taxon>Actinomycetes</taxon>
        <taxon>Geodermatophilales</taxon>
        <taxon>Geodermatophilaceae</taxon>
        <taxon>Geodermatophilus</taxon>
    </lineage>
</organism>
<dbReference type="GO" id="GO:0016301">
    <property type="term" value="F:kinase activity"/>
    <property type="evidence" value="ECO:0007669"/>
    <property type="project" value="UniProtKB-KW"/>
</dbReference>
<reference evidence="7" key="1">
    <citation type="journal article" date="2019" name="Int. J. Syst. Evol. Microbiol.">
        <title>The Global Catalogue of Microorganisms (GCM) 10K type strain sequencing project: providing services to taxonomists for standard genome sequencing and annotation.</title>
        <authorList>
            <consortium name="The Broad Institute Genomics Platform"/>
            <consortium name="The Broad Institute Genome Sequencing Center for Infectious Disease"/>
            <person name="Wu L."/>
            <person name="Ma J."/>
        </authorList>
    </citation>
    <scope>NUCLEOTIDE SEQUENCE [LARGE SCALE GENOMIC DNA]</scope>
    <source>
        <strain evidence="7">CCUG 62763</strain>
    </source>
</reference>
<dbReference type="InterPro" id="IPR011611">
    <property type="entry name" value="PfkB_dom"/>
</dbReference>
<evidence type="ECO:0000313" key="7">
    <source>
        <dbReference type="Proteomes" id="UP001596025"/>
    </source>
</evidence>
<dbReference type="EMBL" id="JBHSGR010000018">
    <property type="protein sequence ID" value="MFC4694911.1"/>
    <property type="molecule type" value="Genomic_DNA"/>
</dbReference>
<evidence type="ECO:0000256" key="2">
    <source>
        <dbReference type="ARBA" id="ARBA00022679"/>
    </source>
</evidence>
<gene>
    <name evidence="6" type="ORF">ACFO3M_16045</name>
</gene>
<dbReference type="Pfam" id="PF00294">
    <property type="entry name" value="PfkB"/>
    <property type="match status" value="1"/>
</dbReference>
<evidence type="ECO:0000256" key="1">
    <source>
        <dbReference type="ARBA" id="ARBA00010688"/>
    </source>
</evidence>
<dbReference type="PRINTS" id="PR00990">
    <property type="entry name" value="RIBOKINASE"/>
</dbReference>
<evidence type="ECO:0000256" key="3">
    <source>
        <dbReference type="ARBA" id="ARBA00022777"/>
    </source>
</evidence>
<dbReference type="PANTHER" id="PTHR10584">
    <property type="entry name" value="SUGAR KINASE"/>
    <property type="match status" value="1"/>
</dbReference>
<keyword evidence="7" id="KW-1185">Reference proteome</keyword>
<dbReference type="Gene3D" id="3.40.1190.20">
    <property type="match status" value="1"/>
</dbReference>
<protein>
    <submittedName>
        <fullName evidence="6">Carbohydrate kinase family protein</fullName>
        <ecNumber evidence="6">2.7.1.-</ecNumber>
    </submittedName>
</protein>
<evidence type="ECO:0000313" key="6">
    <source>
        <dbReference type="EMBL" id="MFC4694911.1"/>
    </source>
</evidence>
<dbReference type="SUPFAM" id="SSF53613">
    <property type="entry name" value="Ribokinase-like"/>
    <property type="match status" value="1"/>
</dbReference>
<comment type="similarity">
    <text evidence="1 4">Belongs to the carbohydrate kinase PfkB family.</text>
</comment>
<accession>A0ABV9LM28</accession>
<dbReference type="InterPro" id="IPR002173">
    <property type="entry name" value="Carboh/pur_kinase_PfkB_CS"/>
</dbReference>
<dbReference type="InterPro" id="IPR029056">
    <property type="entry name" value="Ribokinase-like"/>
</dbReference>
<sequence length="293" mass="28550">MSTRPVVVVGDLATDVVAVLSGEPAPGSDRPAAIRTRGGGAGANVAAHLAALGVPVTLAGCVGDDPAGAALLAELAAAGVGLAVRTVHGAASGTIVSLVEPDGERSMLADRGANLDLRPDDLPPPLPGAHLHLSGYTLLDERPRAAGLAALAAARAAGCTVSLDPASTGPLAGYGVDRWLADTAGVDLLLPNADEARLLSGCADVTDAARALAARHGAVAVTLGGDGALWAAGTAVLHRPARPARVVDTTGAGDAFTAGLLAVWLGGPDADPAAALDAGLARAAEVVGRPGAR</sequence>
<dbReference type="EC" id="2.7.1.-" evidence="6"/>
<dbReference type="Proteomes" id="UP001596025">
    <property type="component" value="Unassembled WGS sequence"/>
</dbReference>
<feature type="domain" description="Carbohydrate kinase PfkB" evidence="5">
    <location>
        <begin position="6"/>
        <end position="292"/>
    </location>
</feature>
<name>A0ABV9LM28_9ACTN</name>
<dbReference type="PROSITE" id="PS00584">
    <property type="entry name" value="PFKB_KINASES_2"/>
    <property type="match status" value="1"/>
</dbReference>
<dbReference type="InterPro" id="IPR002139">
    <property type="entry name" value="Ribo/fructo_kinase"/>
</dbReference>
<dbReference type="RefSeq" id="WP_387991037.1">
    <property type="nucleotide sequence ID" value="NZ_JBHSGR010000018.1"/>
</dbReference>
<comment type="caution">
    <text evidence="6">The sequence shown here is derived from an EMBL/GenBank/DDBJ whole genome shotgun (WGS) entry which is preliminary data.</text>
</comment>
<dbReference type="PROSITE" id="PS00583">
    <property type="entry name" value="PFKB_KINASES_1"/>
    <property type="match status" value="1"/>
</dbReference>
<proteinExistence type="inferred from homology"/>
<dbReference type="PANTHER" id="PTHR10584:SF167">
    <property type="entry name" value="PFKB DOMAIN PROTEIN"/>
    <property type="match status" value="1"/>
</dbReference>